<dbReference type="EMBL" id="JABXBU010002227">
    <property type="protein sequence ID" value="KAF8773530.1"/>
    <property type="molecule type" value="Genomic_DNA"/>
</dbReference>
<protein>
    <submittedName>
        <fullName evidence="2">Uncharacterized protein</fullName>
    </submittedName>
</protein>
<keyword evidence="3" id="KW-1185">Reference proteome</keyword>
<name>A0A8T0EI54_ARGBR</name>
<feature type="transmembrane region" description="Helical" evidence="1">
    <location>
        <begin position="12"/>
        <end position="39"/>
    </location>
</feature>
<evidence type="ECO:0000313" key="3">
    <source>
        <dbReference type="Proteomes" id="UP000807504"/>
    </source>
</evidence>
<keyword evidence="1" id="KW-1133">Transmembrane helix</keyword>
<sequence length="130" mass="14608">MYSSLGLALGRAGILAILPTVVEAFLTITYCGASVFYLISSLSNIPNTIKSSSAQFRDLYNRELLKVQMSKLDPLHMQCLLMLKSLSEIKPVYVTVWDMLKVERSLLLSSFGCTLTFGFLIMEMNRNEDK</sequence>
<reference evidence="2" key="1">
    <citation type="journal article" date="2020" name="bioRxiv">
        <title>Chromosome-level reference genome of the European wasp spider Argiope bruennichi: a resource for studies on range expansion and evolutionary adaptation.</title>
        <authorList>
            <person name="Sheffer M.M."/>
            <person name="Hoppe A."/>
            <person name="Krehenwinkel H."/>
            <person name="Uhl G."/>
            <person name="Kuss A.W."/>
            <person name="Jensen L."/>
            <person name="Jensen C."/>
            <person name="Gillespie R.G."/>
            <person name="Hoff K.J."/>
            <person name="Prost S."/>
        </authorList>
    </citation>
    <scope>NUCLEOTIDE SEQUENCE</scope>
</reference>
<comment type="caution">
    <text evidence="2">The sequence shown here is derived from an EMBL/GenBank/DDBJ whole genome shotgun (WGS) entry which is preliminary data.</text>
</comment>
<feature type="transmembrane region" description="Helical" evidence="1">
    <location>
        <begin position="105"/>
        <end position="122"/>
    </location>
</feature>
<dbReference type="AlphaFoldDB" id="A0A8T0EI54"/>
<gene>
    <name evidence="2" type="ORF">HNY73_016185</name>
</gene>
<reference evidence="2" key="2">
    <citation type="submission" date="2020-06" db="EMBL/GenBank/DDBJ databases">
        <authorList>
            <person name="Sheffer M."/>
        </authorList>
    </citation>
    <scope>NUCLEOTIDE SEQUENCE</scope>
</reference>
<evidence type="ECO:0000313" key="2">
    <source>
        <dbReference type="EMBL" id="KAF8773530.1"/>
    </source>
</evidence>
<dbReference type="Proteomes" id="UP000807504">
    <property type="component" value="Unassembled WGS sequence"/>
</dbReference>
<proteinExistence type="predicted"/>
<keyword evidence="1" id="KW-0812">Transmembrane</keyword>
<accession>A0A8T0EI54</accession>
<evidence type="ECO:0000256" key="1">
    <source>
        <dbReference type="SAM" id="Phobius"/>
    </source>
</evidence>
<keyword evidence="1" id="KW-0472">Membrane</keyword>
<organism evidence="2 3">
    <name type="scientific">Argiope bruennichi</name>
    <name type="common">Wasp spider</name>
    <name type="synonym">Aranea bruennichi</name>
    <dbReference type="NCBI Taxonomy" id="94029"/>
    <lineage>
        <taxon>Eukaryota</taxon>
        <taxon>Metazoa</taxon>
        <taxon>Ecdysozoa</taxon>
        <taxon>Arthropoda</taxon>
        <taxon>Chelicerata</taxon>
        <taxon>Arachnida</taxon>
        <taxon>Araneae</taxon>
        <taxon>Araneomorphae</taxon>
        <taxon>Entelegynae</taxon>
        <taxon>Araneoidea</taxon>
        <taxon>Araneidae</taxon>
        <taxon>Argiope</taxon>
    </lineage>
</organism>